<dbReference type="CDD" id="cd00093">
    <property type="entry name" value="HTH_XRE"/>
    <property type="match status" value="1"/>
</dbReference>
<protein>
    <recommendedName>
        <fullName evidence="1">HTH cro/C1-type domain-containing protein</fullName>
    </recommendedName>
</protein>
<dbReference type="GO" id="GO:0003677">
    <property type="term" value="F:DNA binding"/>
    <property type="evidence" value="ECO:0007669"/>
    <property type="project" value="InterPro"/>
</dbReference>
<dbReference type="SUPFAM" id="SSF47413">
    <property type="entry name" value="lambda repressor-like DNA-binding domains"/>
    <property type="match status" value="1"/>
</dbReference>
<dbReference type="Gene3D" id="1.10.260.40">
    <property type="entry name" value="lambda repressor-like DNA-binding domains"/>
    <property type="match status" value="1"/>
</dbReference>
<dbReference type="AlphaFoldDB" id="A0A1I1KLZ7"/>
<dbReference type="OrthoDB" id="8438314at2"/>
<reference evidence="2 3" key="1">
    <citation type="submission" date="2016-10" db="EMBL/GenBank/DDBJ databases">
        <authorList>
            <person name="de Groot N.N."/>
        </authorList>
    </citation>
    <scope>NUCLEOTIDE SEQUENCE [LARGE SCALE GENOMIC DNA]</scope>
    <source>
        <strain evidence="2 3">CGMCC 4.5739</strain>
    </source>
</reference>
<dbReference type="Proteomes" id="UP000199207">
    <property type="component" value="Unassembled WGS sequence"/>
</dbReference>
<evidence type="ECO:0000313" key="2">
    <source>
        <dbReference type="EMBL" id="SFC61817.1"/>
    </source>
</evidence>
<evidence type="ECO:0000259" key="1">
    <source>
        <dbReference type="PROSITE" id="PS50943"/>
    </source>
</evidence>
<sequence>MTCVNERLRSALAQSGLSVEALAEFCAVDPKTVGRWLAGRLPHRRHRFATAQRLGVDETYLWPEDRQRTSQAASNTRPDITDIYPNRASVPRDVWLTLLLGAVKHIDILVFSGTFLAQTNPHIARMLRERAEAGAKVRLCFGDPGGQAVAVRGWEEGIGDTLAAKIRASLTYYRSLVDAPGCEVRLHDVAVYSSLFRYDNQLLVNPHLWGQPASANPLFRLSRTPDSDFFERYMESFEAVWNIARPWAPEEQEPHRRGQD</sequence>
<accession>A0A1I1KLZ7</accession>
<proteinExistence type="predicted"/>
<feature type="domain" description="HTH cro/C1-type" evidence="1">
    <location>
        <begin position="8"/>
        <end position="61"/>
    </location>
</feature>
<gene>
    <name evidence="2" type="ORF">SAMN05421773_104290</name>
</gene>
<keyword evidence="3" id="KW-1185">Reference proteome</keyword>
<name>A0A1I1KLZ7_9ACTN</name>
<dbReference type="InterPro" id="IPR001387">
    <property type="entry name" value="Cro/C1-type_HTH"/>
</dbReference>
<dbReference type="PROSITE" id="PS50943">
    <property type="entry name" value="HTH_CROC1"/>
    <property type="match status" value="1"/>
</dbReference>
<organism evidence="2 3">
    <name type="scientific">Streptomyces aidingensis</name>
    <dbReference type="NCBI Taxonomy" id="910347"/>
    <lineage>
        <taxon>Bacteria</taxon>
        <taxon>Bacillati</taxon>
        <taxon>Actinomycetota</taxon>
        <taxon>Actinomycetes</taxon>
        <taxon>Kitasatosporales</taxon>
        <taxon>Streptomycetaceae</taxon>
        <taxon>Streptomyces</taxon>
    </lineage>
</organism>
<dbReference type="SUPFAM" id="SSF56024">
    <property type="entry name" value="Phospholipase D/nuclease"/>
    <property type="match status" value="1"/>
</dbReference>
<dbReference type="InterPro" id="IPR010982">
    <property type="entry name" value="Lambda_DNA-bd_dom_sf"/>
</dbReference>
<dbReference type="STRING" id="910347.SAMN05421773_104290"/>
<dbReference type="EMBL" id="FOLM01000004">
    <property type="protein sequence ID" value="SFC61817.1"/>
    <property type="molecule type" value="Genomic_DNA"/>
</dbReference>
<evidence type="ECO:0000313" key="3">
    <source>
        <dbReference type="Proteomes" id="UP000199207"/>
    </source>
</evidence>